<feature type="non-terminal residue" evidence="2">
    <location>
        <position position="84"/>
    </location>
</feature>
<evidence type="ECO:0000313" key="2">
    <source>
        <dbReference type="EMBL" id="OBZ80875.1"/>
    </source>
</evidence>
<organism evidence="2 3">
    <name type="scientific">Choanephora cucurbitarum</name>
    <dbReference type="NCBI Taxonomy" id="101091"/>
    <lineage>
        <taxon>Eukaryota</taxon>
        <taxon>Fungi</taxon>
        <taxon>Fungi incertae sedis</taxon>
        <taxon>Mucoromycota</taxon>
        <taxon>Mucoromycotina</taxon>
        <taxon>Mucoromycetes</taxon>
        <taxon>Mucorales</taxon>
        <taxon>Mucorineae</taxon>
        <taxon>Choanephoraceae</taxon>
        <taxon>Choanephoroideae</taxon>
        <taxon>Choanephora</taxon>
    </lineage>
</organism>
<gene>
    <name evidence="2" type="ORF">A0J61_11076</name>
</gene>
<reference evidence="2 3" key="1">
    <citation type="submission" date="2016-03" db="EMBL/GenBank/DDBJ databases">
        <title>Choanephora cucurbitarum.</title>
        <authorList>
            <person name="Min B."/>
            <person name="Park H."/>
            <person name="Park J.-H."/>
            <person name="Shin H.-D."/>
            <person name="Choi I.-G."/>
        </authorList>
    </citation>
    <scope>NUCLEOTIDE SEQUENCE [LARGE SCALE GENOMIC DNA]</scope>
    <source>
        <strain evidence="2 3">KUS-F28377</strain>
    </source>
</reference>
<protein>
    <submittedName>
        <fullName evidence="2">Uncharacterized protein</fullName>
    </submittedName>
</protein>
<dbReference type="EMBL" id="LUGH01001651">
    <property type="protein sequence ID" value="OBZ80875.1"/>
    <property type="molecule type" value="Genomic_DNA"/>
</dbReference>
<dbReference type="Proteomes" id="UP000093000">
    <property type="component" value="Unassembled WGS sequence"/>
</dbReference>
<dbReference type="InParanoid" id="A0A1C7MVF9"/>
<dbReference type="AlphaFoldDB" id="A0A1C7MVF9"/>
<proteinExistence type="predicted"/>
<sequence length="84" mass="9690">MRSTRSVERFKKNQIRHPYASSSAFRDDQQYFAPLATVQTNYAQAMNQHYAYAQGVEAAAQDTAEKARNNRPKNTIKSYESKKK</sequence>
<name>A0A1C7MVF9_9FUNG</name>
<comment type="caution">
    <text evidence="2">The sequence shown here is derived from an EMBL/GenBank/DDBJ whole genome shotgun (WGS) entry which is preliminary data.</text>
</comment>
<evidence type="ECO:0000313" key="3">
    <source>
        <dbReference type="Proteomes" id="UP000093000"/>
    </source>
</evidence>
<accession>A0A1C7MVF9</accession>
<keyword evidence="3" id="KW-1185">Reference proteome</keyword>
<feature type="region of interest" description="Disordered" evidence="1">
    <location>
        <begin position="63"/>
        <end position="84"/>
    </location>
</feature>
<evidence type="ECO:0000256" key="1">
    <source>
        <dbReference type="SAM" id="MobiDB-lite"/>
    </source>
</evidence>